<evidence type="ECO:0000256" key="1">
    <source>
        <dbReference type="SAM" id="Phobius"/>
    </source>
</evidence>
<keyword evidence="3" id="KW-0407">Ion channel</keyword>
<feature type="domain" description="Potassium channel" evidence="2">
    <location>
        <begin position="57"/>
        <end position="135"/>
    </location>
</feature>
<feature type="transmembrane region" description="Helical" evidence="1">
    <location>
        <begin position="45"/>
        <end position="67"/>
    </location>
</feature>
<gene>
    <name evidence="3" type="ORF">NDO55_08560</name>
</gene>
<evidence type="ECO:0000313" key="3">
    <source>
        <dbReference type="EMBL" id="MCM8557868.1"/>
    </source>
</evidence>
<feature type="transmembrane region" description="Helical" evidence="1">
    <location>
        <begin position="117"/>
        <end position="135"/>
    </location>
</feature>
<dbReference type="Pfam" id="PF07885">
    <property type="entry name" value="Ion_trans_2"/>
    <property type="match status" value="1"/>
</dbReference>
<proteinExistence type="predicted"/>
<dbReference type="EMBL" id="JAMSHT010000001">
    <property type="protein sequence ID" value="MCM8557868.1"/>
    <property type="molecule type" value="Genomic_DNA"/>
</dbReference>
<keyword evidence="4" id="KW-1185">Reference proteome</keyword>
<keyword evidence="3" id="KW-0813">Transport</keyword>
<evidence type="ECO:0000313" key="4">
    <source>
        <dbReference type="Proteomes" id="UP001155128"/>
    </source>
</evidence>
<dbReference type="SUPFAM" id="SSF81324">
    <property type="entry name" value="Voltage-gated potassium channels"/>
    <property type="match status" value="1"/>
</dbReference>
<organism evidence="3 4">
    <name type="scientific">Sphingomicrobium sediminis</name>
    <dbReference type="NCBI Taxonomy" id="2950949"/>
    <lineage>
        <taxon>Bacteria</taxon>
        <taxon>Pseudomonadati</taxon>
        <taxon>Pseudomonadota</taxon>
        <taxon>Alphaproteobacteria</taxon>
        <taxon>Sphingomonadales</taxon>
        <taxon>Sphingomonadaceae</taxon>
        <taxon>Sphingomicrobium</taxon>
    </lineage>
</organism>
<dbReference type="GO" id="GO:0034220">
    <property type="term" value="P:monoatomic ion transmembrane transport"/>
    <property type="evidence" value="ECO:0007669"/>
    <property type="project" value="UniProtKB-KW"/>
</dbReference>
<dbReference type="AlphaFoldDB" id="A0A9X2EH15"/>
<dbReference type="Proteomes" id="UP001155128">
    <property type="component" value="Unassembled WGS sequence"/>
</dbReference>
<protein>
    <submittedName>
        <fullName evidence="3">Potassium channel family protein</fullName>
    </submittedName>
</protein>
<accession>A0A9X2EH15</accession>
<keyword evidence="1" id="KW-0472">Membrane</keyword>
<keyword evidence="3" id="KW-0406">Ion transport</keyword>
<feature type="transmembrane region" description="Helical" evidence="1">
    <location>
        <begin position="87"/>
        <end position="105"/>
    </location>
</feature>
<evidence type="ECO:0000259" key="2">
    <source>
        <dbReference type="Pfam" id="PF07885"/>
    </source>
</evidence>
<dbReference type="InterPro" id="IPR013099">
    <property type="entry name" value="K_chnl_dom"/>
</dbReference>
<keyword evidence="1" id="KW-1133">Transmembrane helix</keyword>
<dbReference type="RefSeq" id="WP_252114308.1">
    <property type="nucleotide sequence ID" value="NZ_JAMSHT010000001.1"/>
</dbReference>
<sequence>MWIEFILTSIALIGLCTIIHYEALRFALARFGKVGTHHRMRIVGVILVAFGSHLAHVILYALAFFFLERMQGFGSISGGQARDFADALYFSVTSYTTMGFADLFPTGTLRLLSGLEALVGLVMVAWTASITFLAMQKSIEAQDD</sequence>
<reference evidence="3" key="1">
    <citation type="submission" date="2022-06" db="EMBL/GenBank/DDBJ databases">
        <title>Sphingomicrobium sedimins sp. nov., a marine bacterium isolated from tidal flat.</title>
        <authorList>
            <person name="Kim C.-H."/>
            <person name="Yoo Y."/>
            <person name="Kim J.-J."/>
        </authorList>
    </citation>
    <scope>NUCLEOTIDE SEQUENCE</scope>
    <source>
        <strain evidence="3">GRR-S6-50</strain>
    </source>
</reference>
<dbReference type="Gene3D" id="1.10.287.70">
    <property type="match status" value="1"/>
</dbReference>
<feature type="transmembrane region" description="Helical" evidence="1">
    <location>
        <begin position="6"/>
        <end position="24"/>
    </location>
</feature>
<keyword evidence="1" id="KW-0812">Transmembrane</keyword>
<comment type="caution">
    <text evidence="3">The sequence shown here is derived from an EMBL/GenBank/DDBJ whole genome shotgun (WGS) entry which is preliminary data.</text>
</comment>
<name>A0A9X2EH15_9SPHN</name>